<dbReference type="InterPro" id="IPR029861">
    <property type="entry name" value="VSIG1"/>
</dbReference>
<feature type="chain" id="PRO_5040249676" description="V-set and immunoglobulin domain-containing protein 1" evidence="12">
    <location>
        <begin position="21"/>
        <end position="323"/>
    </location>
</feature>
<keyword evidence="7 11" id="KW-0472">Membrane</keyword>
<evidence type="ECO:0000313" key="15">
    <source>
        <dbReference type="Proteomes" id="UP001152622"/>
    </source>
</evidence>
<dbReference type="GO" id="GO:0030277">
    <property type="term" value="P:maintenance of gastrointestinal epithelium"/>
    <property type="evidence" value="ECO:0007669"/>
    <property type="project" value="InterPro"/>
</dbReference>
<keyword evidence="5" id="KW-0677">Repeat</keyword>
<accession>A0A9Q1GHB5</accession>
<evidence type="ECO:0000256" key="1">
    <source>
        <dbReference type="ARBA" id="ARBA00004479"/>
    </source>
</evidence>
<dbReference type="InterPro" id="IPR036179">
    <property type="entry name" value="Ig-like_dom_sf"/>
</dbReference>
<evidence type="ECO:0000256" key="4">
    <source>
        <dbReference type="ARBA" id="ARBA00022729"/>
    </source>
</evidence>
<feature type="domain" description="Ig-like" evidence="13">
    <location>
        <begin position="141"/>
        <end position="217"/>
    </location>
</feature>
<dbReference type="Pfam" id="PF13927">
    <property type="entry name" value="Ig_3"/>
    <property type="match status" value="1"/>
</dbReference>
<dbReference type="SMART" id="SM00408">
    <property type="entry name" value="IGc2"/>
    <property type="match status" value="2"/>
</dbReference>
<keyword evidence="4 12" id="KW-0732">Signal</keyword>
<dbReference type="InterPro" id="IPR003598">
    <property type="entry name" value="Ig_sub2"/>
</dbReference>
<dbReference type="CDD" id="cd00096">
    <property type="entry name" value="Ig"/>
    <property type="match status" value="1"/>
</dbReference>
<dbReference type="InterPro" id="IPR007110">
    <property type="entry name" value="Ig-like_dom"/>
</dbReference>
<evidence type="ECO:0000256" key="6">
    <source>
        <dbReference type="ARBA" id="ARBA00022989"/>
    </source>
</evidence>
<evidence type="ECO:0000256" key="9">
    <source>
        <dbReference type="ARBA" id="ARBA00023319"/>
    </source>
</evidence>
<feature type="signal peptide" evidence="12">
    <location>
        <begin position="1"/>
        <end position="20"/>
    </location>
</feature>
<dbReference type="SMART" id="SM00409">
    <property type="entry name" value="IG"/>
    <property type="match status" value="2"/>
</dbReference>
<dbReference type="OrthoDB" id="190835at2759"/>
<dbReference type="PROSITE" id="PS50835">
    <property type="entry name" value="IG_LIKE"/>
    <property type="match status" value="2"/>
</dbReference>
<sequence>MSRSLLSFAMLFSFMGCTNLMTVKTPQKFVNVSSGRSAFLECTFTTSAPTNNLNIQWSFNPKSSMIPQQVYYYILGKAVVQGNFEGRVTEPLFPNVTKNASIVIRDMKPSDSGMYSCEVHNFPDTEGKTEGSINVNILEKPSAPFCAVHGTVESGHRVSLTCHTESGNPAPTYTWTKLNQGKARSVLGTTDFQTGVMNIRNLSQFQFGEYQCNASNSVGFSTCIIELVEELGDGAIAGAVIGSVLGAGLVIFVVWFVTHKLKKSKYKAAKAAAGTEMQARPNSGDSLKYASLPTRDGAQQASVKAAPTPEDPTTQGEEEGTEA</sequence>
<keyword evidence="15" id="KW-1185">Reference proteome</keyword>
<dbReference type="GO" id="GO:0005886">
    <property type="term" value="C:plasma membrane"/>
    <property type="evidence" value="ECO:0007669"/>
    <property type="project" value="InterPro"/>
</dbReference>
<dbReference type="InterPro" id="IPR003599">
    <property type="entry name" value="Ig_sub"/>
</dbReference>
<name>A0A9Q1GHB5_SYNKA</name>
<reference evidence="14" key="1">
    <citation type="journal article" date="2023" name="Science">
        <title>Genome structures resolve the early diversification of teleost fishes.</title>
        <authorList>
            <person name="Parey E."/>
            <person name="Louis A."/>
            <person name="Montfort J."/>
            <person name="Bouchez O."/>
            <person name="Roques C."/>
            <person name="Iampietro C."/>
            <person name="Lluch J."/>
            <person name="Castinel A."/>
            <person name="Donnadieu C."/>
            <person name="Desvignes T."/>
            <person name="Floi Bucao C."/>
            <person name="Jouanno E."/>
            <person name="Wen M."/>
            <person name="Mejri S."/>
            <person name="Dirks R."/>
            <person name="Jansen H."/>
            <person name="Henkel C."/>
            <person name="Chen W.J."/>
            <person name="Zahm M."/>
            <person name="Cabau C."/>
            <person name="Klopp C."/>
            <person name="Thompson A.W."/>
            <person name="Robinson-Rechavi M."/>
            <person name="Braasch I."/>
            <person name="Lecointre G."/>
            <person name="Bobe J."/>
            <person name="Postlethwait J.H."/>
            <person name="Berthelot C."/>
            <person name="Roest Crollius H."/>
            <person name="Guiguen Y."/>
        </authorList>
    </citation>
    <scope>NUCLEOTIDE SEQUENCE</scope>
    <source>
        <strain evidence="14">WJC10195</strain>
    </source>
</reference>
<evidence type="ECO:0000256" key="7">
    <source>
        <dbReference type="ARBA" id="ARBA00023136"/>
    </source>
</evidence>
<dbReference type="Proteomes" id="UP001152622">
    <property type="component" value="Chromosome 1"/>
</dbReference>
<dbReference type="Pfam" id="PF07686">
    <property type="entry name" value="V-set"/>
    <property type="match status" value="1"/>
</dbReference>
<keyword evidence="9" id="KW-0393">Immunoglobulin domain</keyword>
<evidence type="ECO:0000256" key="2">
    <source>
        <dbReference type="ARBA" id="ARBA00017514"/>
    </source>
</evidence>
<dbReference type="InterPro" id="IPR013783">
    <property type="entry name" value="Ig-like_fold"/>
</dbReference>
<dbReference type="Gene3D" id="2.60.40.10">
    <property type="entry name" value="Immunoglobulins"/>
    <property type="match status" value="2"/>
</dbReference>
<dbReference type="PANTHER" id="PTHR44974:SF1">
    <property type="entry name" value="V-SET AND IMMUNOGLOBULIN DOMAIN-CONTAINING PROTEIN 1"/>
    <property type="match status" value="1"/>
</dbReference>
<evidence type="ECO:0000256" key="8">
    <source>
        <dbReference type="ARBA" id="ARBA00023157"/>
    </source>
</evidence>
<keyword evidence="3 11" id="KW-0812">Transmembrane</keyword>
<comment type="caution">
    <text evidence="14">The sequence shown here is derived from an EMBL/GenBank/DDBJ whole genome shotgun (WGS) entry which is preliminary data.</text>
</comment>
<evidence type="ECO:0000256" key="5">
    <source>
        <dbReference type="ARBA" id="ARBA00022737"/>
    </source>
</evidence>
<feature type="domain" description="Ig-like" evidence="13">
    <location>
        <begin position="18"/>
        <end position="134"/>
    </location>
</feature>
<evidence type="ECO:0000256" key="3">
    <source>
        <dbReference type="ARBA" id="ARBA00022692"/>
    </source>
</evidence>
<proteinExistence type="predicted"/>
<dbReference type="GO" id="GO:0003382">
    <property type="term" value="P:epithelial cell morphogenesis"/>
    <property type="evidence" value="ECO:0007669"/>
    <property type="project" value="InterPro"/>
</dbReference>
<organism evidence="14 15">
    <name type="scientific">Synaphobranchus kaupii</name>
    <name type="common">Kaup's arrowtooth eel</name>
    <dbReference type="NCBI Taxonomy" id="118154"/>
    <lineage>
        <taxon>Eukaryota</taxon>
        <taxon>Metazoa</taxon>
        <taxon>Chordata</taxon>
        <taxon>Craniata</taxon>
        <taxon>Vertebrata</taxon>
        <taxon>Euteleostomi</taxon>
        <taxon>Actinopterygii</taxon>
        <taxon>Neopterygii</taxon>
        <taxon>Teleostei</taxon>
        <taxon>Anguilliformes</taxon>
        <taxon>Synaphobranchidae</taxon>
        <taxon>Synaphobranchus</taxon>
    </lineage>
</organism>
<dbReference type="AlphaFoldDB" id="A0A9Q1GHB5"/>
<evidence type="ECO:0000259" key="13">
    <source>
        <dbReference type="PROSITE" id="PS50835"/>
    </source>
</evidence>
<dbReference type="SUPFAM" id="SSF48726">
    <property type="entry name" value="Immunoglobulin"/>
    <property type="match status" value="2"/>
</dbReference>
<keyword evidence="8" id="KW-1015">Disulfide bond</keyword>
<comment type="subcellular location">
    <subcellularLocation>
        <location evidence="1">Membrane</location>
        <topology evidence="1">Single-pass type I membrane protein</topology>
    </subcellularLocation>
</comment>
<evidence type="ECO:0000256" key="11">
    <source>
        <dbReference type="SAM" id="Phobius"/>
    </source>
</evidence>
<protein>
    <recommendedName>
        <fullName evidence="2">V-set and immunoglobulin domain-containing protein 1</fullName>
    </recommendedName>
</protein>
<dbReference type="EMBL" id="JAINUF010000001">
    <property type="protein sequence ID" value="KAJ8382937.1"/>
    <property type="molecule type" value="Genomic_DNA"/>
</dbReference>
<feature type="region of interest" description="Disordered" evidence="10">
    <location>
        <begin position="272"/>
        <end position="323"/>
    </location>
</feature>
<feature type="transmembrane region" description="Helical" evidence="11">
    <location>
        <begin position="235"/>
        <end position="257"/>
    </location>
</feature>
<dbReference type="InterPro" id="IPR013106">
    <property type="entry name" value="Ig_V-set"/>
</dbReference>
<dbReference type="PROSITE" id="PS51257">
    <property type="entry name" value="PROKAR_LIPOPROTEIN"/>
    <property type="match status" value="1"/>
</dbReference>
<evidence type="ECO:0000256" key="12">
    <source>
        <dbReference type="SAM" id="SignalP"/>
    </source>
</evidence>
<keyword evidence="6 11" id="KW-1133">Transmembrane helix</keyword>
<evidence type="ECO:0000256" key="10">
    <source>
        <dbReference type="SAM" id="MobiDB-lite"/>
    </source>
</evidence>
<gene>
    <name evidence="14" type="ORF">SKAU_G00037150</name>
</gene>
<dbReference type="PANTHER" id="PTHR44974">
    <property type="entry name" value="V-SET AND IMMUNOGLOBULIN DOMAIN-CONTAINING PROTEIN 1"/>
    <property type="match status" value="1"/>
</dbReference>
<evidence type="ECO:0000313" key="14">
    <source>
        <dbReference type="EMBL" id="KAJ8382937.1"/>
    </source>
</evidence>